<accession>A0A1G2QMQ0</accession>
<dbReference type="Proteomes" id="UP000179245">
    <property type="component" value="Unassembled WGS sequence"/>
</dbReference>
<keyword evidence="4 9" id="KW-0663">Pyridoxal phosphate</keyword>
<dbReference type="PIRSF" id="PIRSF000524">
    <property type="entry name" value="SPT"/>
    <property type="match status" value="1"/>
</dbReference>
<evidence type="ECO:0000256" key="7">
    <source>
        <dbReference type="ARBA" id="ARBA00049460"/>
    </source>
</evidence>
<evidence type="ECO:0000313" key="11">
    <source>
        <dbReference type="EMBL" id="OHA61954.1"/>
    </source>
</evidence>
<keyword evidence="3" id="KW-0808">Transferase</keyword>
<feature type="modified residue" description="N6-(pyridoxal phosphate)lysine" evidence="9">
    <location>
        <position position="189"/>
    </location>
</feature>
<comment type="catalytic activity">
    <reaction evidence="7">
        <text>(2-aminoethyl)phosphonate + pyruvate = phosphonoacetaldehyde + L-alanine</text>
        <dbReference type="Rhea" id="RHEA:17021"/>
        <dbReference type="ChEBI" id="CHEBI:15361"/>
        <dbReference type="ChEBI" id="CHEBI:57418"/>
        <dbReference type="ChEBI" id="CHEBI:57972"/>
        <dbReference type="ChEBI" id="CHEBI:58383"/>
        <dbReference type="EC" id="2.6.1.37"/>
    </reaction>
</comment>
<dbReference type="EMBL" id="MHTO01000025">
    <property type="protein sequence ID" value="OHA61954.1"/>
    <property type="molecule type" value="Genomic_DNA"/>
</dbReference>
<evidence type="ECO:0000256" key="8">
    <source>
        <dbReference type="PIRSR" id="PIRSR000524-1"/>
    </source>
</evidence>
<dbReference type="SUPFAM" id="SSF53383">
    <property type="entry name" value="PLP-dependent transferases"/>
    <property type="match status" value="1"/>
</dbReference>
<evidence type="ECO:0000256" key="9">
    <source>
        <dbReference type="PIRSR" id="PIRSR000524-50"/>
    </source>
</evidence>
<feature type="domain" description="Aminotransferase class V" evidence="10">
    <location>
        <begin position="25"/>
        <end position="284"/>
    </location>
</feature>
<dbReference type="Gene3D" id="3.40.640.10">
    <property type="entry name" value="Type I PLP-dependent aspartate aminotransferase-like (Major domain)"/>
    <property type="match status" value="1"/>
</dbReference>
<evidence type="ECO:0000313" key="12">
    <source>
        <dbReference type="Proteomes" id="UP000179245"/>
    </source>
</evidence>
<proteinExistence type="predicted"/>
<comment type="cofactor">
    <cofactor evidence="1 9">
        <name>pyridoxal 5'-phosphate</name>
        <dbReference type="ChEBI" id="CHEBI:597326"/>
    </cofactor>
</comment>
<reference evidence="11 12" key="1">
    <citation type="journal article" date="2016" name="Nat. Commun.">
        <title>Thousands of microbial genomes shed light on interconnected biogeochemical processes in an aquifer system.</title>
        <authorList>
            <person name="Anantharaman K."/>
            <person name="Brown C.T."/>
            <person name="Hug L.A."/>
            <person name="Sharon I."/>
            <person name="Castelle C.J."/>
            <person name="Probst A.J."/>
            <person name="Thomas B.C."/>
            <person name="Singh A."/>
            <person name="Wilkins M.J."/>
            <person name="Karaoz U."/>
            <person name="Brodie E.L."/>
            <person name="Williams K.H."/>
            <person name="Hubbard S.S."/>
            <person name="Banfield J.F."/>
        </authorList>
    </citation>
    <scope>NUCLEOTIDE SEQUENCE [LARGE SCALE GENOMIC DNA]</scope>
</reference>
<evidence type="ECO:0000256" key="4">
    <source>
        <dbReference type="ARBA" id="ARBA00022898"/>
    </source>
</evidence>
<dbReference type="InterPro" id="IPR024169">
    <property type="entry name" value="SP_NH2Trfase/AEP_transaminase"/>
</dbReference>
<evidence type="ECO:0000256" key="5">
    <source>
        <dbReference type="ARBA" id="ARBA00023317"/>
    </source>
</evidence>
<dbReference type="PANTHER" id="PTHR42778:SF1">
    <property type="entry name" value="2-AMINOETHYLPHOSPHONATE--PYRUVATE TRANSAMINASE"/>
    <property type="match status" value="1"/>
</dbReference>
<comment type="caution">
    <text evidence="11">The sequence shown here is derived from an EMBL/GenBank/DDBJ whole genome shotgun (WGS) entry which is preliminary data.</text>
</comment>
<dbReference type="PANTHER" id="PTHR42778">
    <property type="entry name" value="2-AMINOETHYLPHOSPHONATE--PYRUVATE TRANSAMINASE"/>
    <property type="match status" value="1"/>
</dbReference>
<sequence length="365" mass="41536">MRKTILMNPGPTNVSETVRSALKTKDICHREPEFSEVLQRVRSNLLKVVKGEKTHTAIPFVASATGSNEAVISSIHGKILLINNGKYSERLKEIAKRYHISTKELTFHPLEQIDLKIVEDELKSDAKISHMVLVHHETTTGMLAPLRQIGRLAKKYSKTLFADTVSSVGGHEIDANLDNLSFFTVNANKCLESFPGISFVIARKKDLAALKNKSRSFYFDLCKQWEYIEEKGQTPFTPAVQLFYAADKALQELLEEGLKNRIQRYKRLKNILKIGLGKLGFRFLLPGHLQSNILLAVKLPINMDYWKVHDMLKKRCFTIYSGQNLLNQGIFRIASLGRIGEKDIRTFLIELRKILDKLGVRPIYS</sequence>
<organism evidence="11 12">
    <name type="scientific">Candidatus Wildermuthbacteria bacterium GWA2_46_15</name>
    <dbReference type="NCBI Taxonomy" id="1802443"/>
    <lineage>
        <taxon>Bacteria</taxon>
        <taxon>Candidatus Wildermuthiibacteriota</taxon>
    </lineage>
</organism>
<evidence type="ECO:0000256" key="1">
    <source>
        <dbReference type="ARBA" id="ARBA00001933"/>
    </source>
</evidence>
<dbReference type="InterPro" id="IPR015424">
    <property type="entry name" value="PyrdxlP-dep_Trfase"/>
</dbReference>
<dbReference type="InterPro" id="IPR012703">
    <property type="entry name" value="NH2EtPonate_pyrv_transaminase"/>
</dbReference>
<name>A0A1G2QMQ0_9BACT</name>
<keyword evidence="2" id="KW-0032">Aminotransferase</keyword>
<dbReference type="Pfam" id="PF00266">
    <property type="entry name" value="Aminotran_5"/>
    <property type="match status" value="1"/>
</dbReference>
<evidence type="ECO:0000256" key="2">
    <source>
        <dbReference type="ARBA" id="ARBA00022576"/>
    </source>
</evidence>
<dbReference type="InterPro" id="IPR000192">
    <property type="entry name" value="Aminotrans_V_dom"/>
</dbReference>
<dbReference type="GO" id="GO:0019700">
    <property type="term" value="P:organic phosphonate catabolic process"/>
    <property type="evidence" value="ECO:0007669"/>
    <property type="project" value="InterPro"/>
</dbReference>
<keyword evidence="5" id="KW-0670">Pyruvate</keyword>
<evidence type="ECO:0000259" key="10">
    <source>
        <dbReference type="Pfam" id="PF00266"/>
    </source>
</evidence>
<dbReference type="InterPro" id="IPR015421">
    <property type="entry name" value="PyrdxlP-dep_Trfase_major"/>
</dbReference>
<dbReference type="GO" id="GO:0047304">
    <property type="term" value="F:2-aminoethylphosphonate-pyruvate transaminase activity"/>
    <property type="evidence" value="ECO:0007669"/>
    <property type="project" value="UniProtKB-EC"/>
</dbReference>
<protein>
    <recommendedName>
        <fullName evidence="6">2-aminoethylphosphonate--pyruvate transaminase</fullName>
        <ecNumber evidence="6">2.6.1.37</ecNumber>
    </recommendedName>
</protein>
<feature type="binding site" evidence="8">
    <location>
        <position position="332"/>
    </location>
    <ligand>
        <name>substrate</name>
    </ligand>
</feature>
<dbReference type="EC" id="2.6.1.37" evidence="6"/>
<dbReference type="STRING" id="1802443.A2117_00090"/>
<dbReference type="NCBIfam" id="TIGR03301">
    <property type="entry name" value="PhnW-AepZ"/>
    <property type="match status" value="1"/>
</dbReference>
<dbReference type="Gene3D" id="3.90.1150.10">
    <property type="entry name" value="Aspartate Aminotransferase, domain 1"/>
    <property type="match status" value="1"/>
</dbReference>
<dbReference type="InterPro" id="IPR015422">
    <property type="entry name" value="PyrdxlP-dep_Trfase_small"/>
</dbReference>
<dbReference type="AlphaFoldDB" id="A0A1G2QMQ0"/>
<gene>
    <name evidence="11" type="ORF">A2117_00090</name>
</gene>
<evidence type="ECO:0000256" key="3">
    <source>
        <dbReference type="ARBA" id="ARBA00022679"/>
    </source>
</evidence>
<evidence type="ECO:0000256" key="6">
    <source>
        <dbReference type="ARBA" id="ARBA00044521"/>
    </source>
</evidence>